<accession>A0ACC3C5R1</accession>
<evidence type="ECO:0000313" key="2">
    <source>
        <dbReference type="Proteomes" id="UP000798662"/>
    </source>
</evidence>
<dbReference type="Proteomes" id="UP000798662">
    <property type="component" value="Chromosome 2"/>
</dbReference>
<protein>
    <submittedName>
        <fullName evidence="1">Uncharacterized protein</fullName>
    </submittedName>
</protein>
<dbReference type="EMBL" id="CM020619">
    <property type="protein sequence ID" value="KAK1865325.1"/>
    <property type="molecule type" value="Genomic_DNA"/>
</dbReference>
<organism evidence="1 2">
    <name type="scientific">Pyropia yezoensis</name>
    <name type="common">Susabi-nori</name>
    <name type="synonym">Porphyra yezoensis</name>
    <dbReference type="NCBI Taxonomy" id="2788"/>
    <lineage>
        <taxon>Eukaryota</taxon>
        <taxon>Rhodophyta</taxon>
        <taxon>Bangiophyceae</taxon>
        <taxon>Bangiales</taxon>
        <taxon>Bangiaceae</taxon>
        <taxon>Pyropia</taxon>
    </lineage>
</organism>
<sequence length="153" mass="16973">MLNPGSSQPLLEDGEFILGDAGFALAPFLITPFRGADMHGPNVASMRWFNHLHAKMRVVVESAFGRLKGRWHVLRITNAHPTLAASVQELCVLLHNFLEERNGAYDEEAWADSEEEEPAYAEPDCGDAVSSAGTQRRTELFKALRLPWVANAE</sequence>
<comment type="caution">
    <text evidence="1">The sequence shown here is derived from an EMBL/GenBank/DDBJ whole genome shotgun (WGS) entry which is preliminary data.</text>
</comment>
<keyword evidence="2" id="KW-1185">Reference proteome</keyword>
<evidence type="ECO:0000313" key="1">
    <source>
        <dbReference type="EMBL" id="KAK1865325.1"/>
    </source>
</evidence>
<proteinExistence type="predicted"/>
<name>A0ACC3C5R1_PYRYE</name>
<gene>
    <name evidence="1" type="ORF">I4F81_007858</name>
</gene>
<reference evidence="1" key="1">
    <citation type="submission" date="2019-11" db="EMBL/GenBank/DDBJ databases">
        <title>Nori genome reveals adaptations in red seaweeds to the harsh intertidal environment.</title>
        <authorList>
            <person name="Wang D."/>
            <person name="Mao Y."/>
        </authorList>
    </citation>
    <scope>NUCLEOTIDE SEQUENCE</scope>
    <source>
        <tissue evidence="1">Gametophyte</tissue>
    </source>
</reference>